<comment type="caution">
    <text evidence="2">The sequence shown here is derived from an EMBL/GenBank/DDBJ whole genome shotgun (WGS) entry which is preliminary data.</text>
</comment>
<accession>A0A4R8SSK6</accession>
<dbReference type="Proteomes" id="UP000294604">
    <property type="component" value="Unassembled WGS sequence"/>
</dbReference>
<evidence type="ECO:0000313" key="3">
    <source>
        <dbReference type="Proteomes" id="UP000294604"/>
    </source>
</evidence>
<dbReference type="Gene3D" id="1.20.120.450">
    <property type="entry name" value="dinb family like domain"/>
    <property type="match status" value="1"/>
</dbReference>
<name>A0A4R8SSK6_9MYCO</name>
<dbReference type="EMBL" id="PECL01000008">
    <property type="protein sequence ID" value="TEA03319.1"/>
    <property type="molecule type" value="Genomic_DNA"/>
</dbReference>
<dbReference type="SUPFAM" id="SSF109854">
    <property type="entry name" value="DinB/YfiT-like putative metalloenzymes"/>
    <property type="match status" value="1"/>
</dbReference>
<dbReference type="Pfam" id="PF11716">
    <property type="entry name" value="MDMPI_N"/>
    <property type="match status" value="1"/>
</dbReference>
<dbReference type="InterPro" id="IPR034660">
    <property type="entry name" value="DinB/YfiT-like"/>
</dbReference>
<feature type="domain" description="Mycothiol-dependent maleylpyruvate isomerase metal-binding" evidence="1">
    <location>
        <begin position="13"/>
        <end position="91"/>
    </location>
</feature>
<evidence type="ECO:0000259" key="1">
    <source>
        <dbReference type="Pfam" id="PF11716"/>
    </source>
</evidence>
<dbReference type="InterPro" id="IPR017517">
    <property type="entry name" value="Maleyloyr_isom"/>
</dbReference>
<organism evidence="2 3">
    <name type="scientific">Mycobacteroides salmoniphilum</name>
    <dbReference type="NCBI Taxonomy" id="404941"/>
    <lineage>
        <taxon>Bacteria</taxon>
        <taxon>Bacillati</taxon>
        <taxon>Actinomycetota</taxon>
        <taxon>Actinomycetes</taxon>
        <taxon>Mycobacteriales</taxon>
        <taxon>Mycobacteriaceae</taxon>
        <taxon>Mycobacteroides</taxon>
    </lineage>
</organism>
<dbReference type="AlphaFoldDB" id="A0A4R8SSK6"/>
<dbReference type="NCBIfam" id="TIGR03083">
    <property type="entry name" value="maleylpyruvate isomerase family mycothiol-dependent enzyme"/>
    <property type="match status" value="1"/>
</dbReference>
<dbReference type="GO" id="GO:0046872">
    <property type="term" value="F:metal ion binding"/>
    <property type="evidence" value="ECO:0007669"/>
    <property type="project" value="InterPro"/>
</dbReference>
<dbReference type="InterPro" id="IPR024344">
    <property type="entry name" value="MDMPI_metal-binding"/>
</dbReference>
<proteinExistence type="predicted"/>
<dbReference type="RefSeq" id="WP_134084594.1">
    <property type="nucleotide sequence ID" value="NZ_JAPDRC010000003.1"/>
</dbReference>
<sequence length="219" mass="23756">MSAADMLRGNDLRFLDAAQDLTMEEWLRPSLCTEWSNHQVLAHLVVGRSASVRDITAGMIRRRSFDRENTHAAITLAADHTPAELLSEYRGFIDQPIGIGKVFPRALLLGDHVVHELDILFALERTSSIPAEILIKVLNTQVALPNPFVPAYFTARGLRLRATDAHWAHGQSGPVVEGAAAALASVLAGRPKMLAHLGGEGAAVLAERLGPRAEKSPPR</sequence>
<protein>
    <recommendedName>
        <fullName evidence="1">Mycothiol-dependent maleylpyruvate isomerase metal-binding domain-containing protein</fullName>
    </recommendedName>
</protein>
<reference evidence="2 3" key="1">
    <citation type="journal article" date="2019" name="Sci. Rep.">
        <title>Extended insight into the Mycobacterium chelonae-abscessus complex through whole genome sequencing of Mycobacterium salmoniphilum outbreak and Mycobacterium salmoniphilum-like strains.</title>
        <authorList>
            <person name="Behra P.R.K."/>
            <person name="Das S."/>
            <person name="Pettersson B.M.F."/>
            <person name="Shirreff L."/>
            <person name="DuCote T."/>
            <person name="Jacobsson K.G."/>
            <person name="Ennis D.G."/>
            <person name="Kirsebom L.A."/>
        </authorList>
    </citation>
    <scope>NUCLEOTIDE SEQUENCE [LARGE SCALE GENOMIC DNA]</scope>
    <source>
        <strain evidence="2 3">CCUG 60884</strain>
    </source>
</reference>
<evidence type="ECO:0000313" key="2">
    <source>
        <dbReference type="EMBL" id="TEA03319.1"/>
    </source>
</evidence>
<gene>
    <name evidence="2" type="ORF">CCUG60884_02166</name>
</gene>
<dbReference type="OrthoDB" id="5178565at2"/>